<dbReference type="InterPro" id="IPR008889">
    <property type="entry name" value="VQ"/>
</dbReference>
<dbReference type="Pfam" id="PF05678">
    <property type="entry name" value="VQ"/>
    <property type="match status" value="1"/>
</dbReference>
<evidence type="ECO:0000259" key="1">
    <source>
        <dbReference type="Pfam" id="PF05678"/>
    </source>
</evidence>
<comment type="caution">
    <text evidence="2">The sequence shown here is derived from an EMBL/GenBank/DDBJ whole genome shotgun (WGS) entry which is preliminary data.</text>
</comment>
<reference evidence="2" key="1">
    <citation type="submission" date="2022-12" db="EMBL/GenBank/DDBJ databases">
        <title>Draft genome assemblies for two species of Escallonia (Escalloniales).</title>
        <authorList>
            <person name="Chanderbali A."/>
            <person name="Dervinis C."/>
            <person name="Anghel I."/>
            <person name="Soltis D."/>
            <person name="Soltis P."/>
            <person name="Zapata F."/>
        </authorList>
    </citation>
    <scope>NUCLEOTIDE SEQUENCE</scope>
    <source>
        <strain evidence="2">UCBG92.1500</strain>
        <tissue evidence="2">Leaf</tissue>
    </source>
</reference>
<sequence>MGKKVINSQSTALRISKNEKKQLNSLIRVLRPKVYITDSSSFKRLVQELTGNGNESPVFSPPPSMQKTIAGVPVIDIEDHGYEDTSTELSYNSSDLCVPTSFPALGSSSPELCFPAPYEMGLSQERDLESWLLDMDPFVYNYDGFVPAIQQELIASETEGGLNKCVSTKIPCLAKAFPTWSAKPAPKECPATKTLLLPYLSATDFSASKAPLNLTEPFKLSQARNRRSSSTSRLMVELFSSVPLSAKTALGAPLGLMSIKSAKAADRSHSSIAP</sequence>
<dbReference type="EMBL" id="JAVXUO010001206">
    <property type="protein sequence ID" value="KAK2984938.1"/>
    <property type="molecule type" value="Genomic_DNA"/>
</dbReference>
<gene>
    <name evidence="2" type="ORF">RJ640_017746</name>
</gene>
<organism evidence="2 3">
    <name type="scientific">Escallonia rubra</name>
    <dbReference type="NCBI Taxonomy" id="112253"/>
    <lineage>
        <taxon>Eukaryota</taxon>
        <taxon>Viridiplantae</taxon>
        <taxon>Streptophyta</taxon>
        <taxon>Embryophyta</taxon>
        <taxon>Tracheophyta</taxon>
        <taxon>Spermatophyta</taxon>
        <taxon>Magnoliopsida</taxon>
        <taxon>eudicotyledons</taxon>
        <taxon>Gunneridae</taxon>
        <taxon>Pentapetalae</taxon>
        <taxon>asterids</taxon>
        <taxon>campanulids</taxon>
        <taxon>Escalloniales</taxon>
        <taxon>Escalloniaceae</taxon>
        <taxon>Escallonia</taxon>
    </lineage>
</organism>
<evidence type="ECO:0000313" key="3">
    <source>
        <dbReference type="Proteomes" id="UP001187471"/>
    </source>
</evidence>
<feature type="domain" description="VQ" evidence="1">
    <location>
        <begin position="32"/>
        <end position="51"/>
    </location>
</feature>
<dbReference type="Proteomes" id="UP001187471">
    <property type="component" value="Unassembled WGS sequence"/>
</dbReference>
<protein>
    <recommendedName>
        <fullName evidence="1">VQ domain-containing protein</fullName>
    </recommendedName>
</protein>
<proteinExistence type="predicted"/>
<accession>A0AA88RF15</accession>
<dbReference type="AlphaFoldDB" id="A0AA88RF15"/>
<evidence type="ECO:0000313" key="2">
    <source>
        <dbReference type="EMBL" id="KAK2984938.1"/>
    </source>
</evidence>
<name>A0AA88RF15_9ASTE</name>
<keyword evidence="3" id="KW-1185">Reference proteome</keyword>